<protein>
    <submittedName>
        <fullName evidence="4">S-layer homology domain-containing protein</fullName>
    </submittedName>
</protein>
<organism evidence="4 5">
    <name type="scientific">Paenibacillus radicis</name>
    <name type="common">ex Xue et al. 2023</name>
    <dbReference type="NCBI Taxonomy" id="2972489"/>
    <lineage>
        <taxon>Bacteria</taxon>
        <taxon>Bacillati</taxon>
        <taxon>Bacillota</taxon>
        <taxon>Bacilli</taxon>
        <taxon>Bacillales</taxon>
        <taxon>Paenibacillaceae</taxon>
        <taxon>Paenibacillus</taxon>
    </lineage>
</organism>
<proteinExistence type="predicted"/>
<evidence type="ECO:0000256" key="2">
    <source>
        <dbReference type="SAM" id="SignalP"/>
    </source>
</evidence>
<evidence type="ECO:0000313" key="5">
    <source>
        <dbReference type="Proteomes" id="UP001300012"/>
    </source>
</evidence>
<dbReference type="RefSeq" id="WP_258211328.1">
    <property type="nucleotide sequence ID" value="NZ_JANQBD010000001.1"/>
</dbReference>
<gene>
    <name evidence="4" type="ORF">NV381_00705</name>
</gene>
<dbReference type="Pfam" id="PF00395">
    <property type="entry name" value="SLH"/>
    <property type="match status" value="3"/>
</dbReference>
<reference evidence="4 5" key="1">
    <citation type="submission" date="2022-08" db="EMBL/GenBank/DDBJ databases">
        <title>Paenibacillus endoradicis sp. nov., Paenibacillus radicibacter sp. nov and Paenibacillus pararadicis sp. nov., three cold-adapted plant growth-promoting bacteria isolated from root of Larix gmelinii in Great Khingan.</title>
        <authorList>
            <person name="Xue H."/>
        </authorList>
    </citation>
    <scope>NUCLEOTIDE SEQUENCE [LARGE SCALE GENOMIC DNA]</scope>
    <source>
        <strain evidence="4 5">N5-1-1-5</strain>
    </source>
</reference>
<dbReference type="InterPro" id="IPR001119">
    <property type="entry name" value="SLH_dom"/>
</dbReference>
<keyword evidence="2" id="KW-0732">Signal</keyword>
<name>A0ABT1Y939_9BACL</name>
<feature type="domain" description="SLH" evidence="3">
    <location>
        <begin position="29"/>
        <end position="94"/>
    </location>
</feature>
<evidence type="ECO:0000259" key="3">
    <source>
        <dbReference type="PROSITE" id="PS51272"/>
    </source>
</evidence>
<feature type="domain" description="SLH" evidence="3">
    <location>
        <begin position="97"/>
        <end position="160"/>
    </location>
</feature>
<sequence length="805" mass="86456">MKKSLPIILSAAMAFSMFSSVALGAATAKSSADFYDLNNLDAASKIKFDAMISAGIFDGVGEGNFGLKDKMNRAQFAKVAALVFGLPVDASLKSSSFNDVSADDPANGYALPYIESLKNANLTDGYGANSYNPSGEVTKEQLAAFLIRGLSKDAEAKAAQGVNDNTVSDWAKGYAALANQLKLMENDADGMFEGKTAATREQLVTSSYEAKQQYIPGSIVVKPSAPSTPSNSVQLSTGEMPSYTLTNNVQAQPKGLLQEKTASGWRFGAAVKLSNTSGSTVRIPDYELRVKASDGTVYTLKASTDNVRSIEPQSTVELSYMSEIDKIADFNLTDLLWVDVDDQVYPKKETLLADASVESFVWRGSEATIQDPALLGNWGVTFTIPGENSPLKYTATNMTKQFTGQAPTYIVQVKVENPASYAATVPSFTLSGQASGRSFIGTRVEQSSVILNPGEQKYINFAITTEPDTQLNAFYVLSSHNFLKQGATAPVQYFTGRIGFKLPTASETQTALPTYVLGKPIAVDSLSKAVNPQMEVALQNIEWFENDGRDYKTAVAKIKFTNKSGSLIPVPKLGADIVSSNGVNYNGVQSTTSVNDVLPGMGAVQMYAFTVPSSENANQFTLRLLEQQGQQASAGSQTQSGSQAQQQPAQATPAQQAQPTYKTPIAQVNVTLSALTSTGNEFSFYPYQVKMDSYNITNYAAKNAVTNSYGYTYKLEMGLDIKTTDAVLADPANPKLLFQLEGPDGKRLGSKTYSLSGDSRLMSGNQSVMFDSASDTLESPISIKVYELVTTPYGDARRLLTTLKN</sequence>
<feature type="chain" id="PRO_5046270542" evidence="2">
    <location>
        <begin position="25"/>
        <end position="805"/>
    </location>
</feature>
<dbReference type="PROSITE" id="PS51272">
    <property type="entry name" value="SLH"/>
    <property type="match status" value="2"/>
</dbReference>
<accession>A0ABT1Y939</accession>
<feature type="signal peptide" evidence="2">
    <location>
        <begin position="1"/>
        <end position="24"/>
    </location>
</feature>
<keyword evidence="5" id="KW-1185">Reference proteome</keyword>
<evidence type="ECO:0000256" key="1">
    <source>
        <dbReference type="SAM" id="MobiDB-lite"/>
    </source>
</evidence>
<feature type="region of interest" description="Disordered" evidence="1">
    <location>
        <begin position="631"/>
        <end position="659"/>
    </location>
</feature>
<dbReference type="EMBL" id="JANQBD010000001">
    <property type="protein sequence ID" value="MCR8629708.1"/>
    <property type="molecule type" value="Genomic_DNA"/>
</dbReference>
<comment type="caution">
    <text evidence="4">The sequence shown here is derived from an EMBL/GenBank/DDBJ whole genome shotgun (WGS) entry which is preliminary data.</text>
</comment>
<evidence type="ECO:0000313" key="4">
    <source>
        <dbReference type="EMBL" id="MCR8629708.1"/>
    </source>
</evidence>
<dbReference type="Proteomes" id="UP001300012">
    <property type="component" value="Unassembled WGS sequence"/>
</dbReference>